<organism evidence="1 2">
    <name type="scientific">Aquarana catesbeiana</name>
    <name type="common">American bullfrog</name>
    <name type="synonym">Rana catesbeiana</name>
    <dbReference type="NCBI Taxonomy" id="8400"/>
    <lineage>
        <taxon>Eukaryota</taxon>
        <taxon>Metazoa</taxon>
        <taxon>Chordata</taxon>
        <taxon>Craniata</taxon>
        <taxon>Vertebrata</taxon>
        <taxon>Euteleostomi</taxon>
        <taxon>Amphibia</taxon>
        <taxon>Batrachia</taxon>
        <taxon>Anura</taxon>
        <taxon>Neobatrachia</taxon>
        <taxon>Ranoidea</taxon>
        <taxon>Ranidae</taxon>
        <taxon>Aquarana</taxon>
    </lineage>
</organism>
<protein>
    <submittedName>
        <fullName evidence="1">Uncharacterized protein</fullName>
    </submittedName>
</protein>
<name>A0A2G9S790_AQUCT</name>
<dbReference type="EMBL" id="KV925668">
    <property type="protein sequence ID" value="PIO35977.1"/>
    <property type="molecule type" value="Genomic_DNA"/>
</dbReference>
<gene>
    <name evidence="1" type="ORF">AB205_0075990</name>
</gene>
<dbReference type="AlphaFoldDB" id="A0A2G9S790"/>
<reference evidence="2" key="1">
    <citation type="journal article" date="2017" name="Nat. Commun.">
        <title>The North American bullfrog draft genome provides insight into hormonal regulation of long noncoding RNA.</title>
        <authorList>
            <person name="Hammond S.A."/>
            <person name="Warren R.L."/>
            <person name="Vandervalk B.P."/>
            <person name="Kucuk E."/>
            <person name="Khan H."/>
            <person name="Gibb E.A."/>
            <person name="Pandoh P."/>
            <person name="Kirk H."/>
            <person name="Zhao Y."/>
            <person name="Jones M."/>
            <person name="Mungall A.J."/>
            <person name="Coope R."/>
            <person name="Pleasance S."/>
            <person name="Moore R.A."/>
            <person name="Holt R.A."/>
            <person name="Round J.M."/>
            <person name="Ohora S."/>
            <person name="Walle B.V."/>
            <person name="Veldhoen N."/>
            <person name="Helbing C.C."/>
            <person name="Birol I."/>
        </authorList>
    </citation>
    <scope>NUCLEOTIDE SEQUENCE [LARGE SCALE GENOMIC DNA]</scope>
</reference>
<dbReference type="OrthoDB" id="269822at2759"/>
<dbReference type="Proteomes" id="UP000228934">
    <property type="component" value="Unassembled WGS sequence"/>
</dbReference>
<keyword evidence="2" id="KW-1185">Reference proteome</keyword>
<evidence type="ECO:0000313" key="2">
    <source>
        <dbReference type="Proteomes" id="UP000228934"/>
    </source>
</evidence>
<proteinExistence type="predicted"/>
<accession>A0A2G9S790</accession>
<evidence type="ECO:0000313" key="1">
    <source>
        <dbReference type="EMBL" id="PIO35977.1"/>
    </source>
</evidence>
<sequence length="94" mass="10870">MIIKCGTEVRYTLINHNIMTTHYDSSSRGKLASDISCKVHECYVMCMCKTFKYLLPLTEIPVLLSDNGFICFCLLKNEDIFVWESSRVGIYFLN</sequence>